<protein>
    <submittedName>
        <fullName evidence="1">Putative secreted protein</fullName>
    </submittedName>
</protein>
<organism evidence="1">
    <name type="scientific">Anopheles marajoara</name>
    <dbReference type="NCBI Taxonomy" id="58244"/>
    <lineage>
        <taxon>Eukaryota</taxon>
        <taxon>Metazoa</taxon>
        <taxon>Ecdysozoa</taxon>
        <taxon>Arthropoda</taxon>
        <taxon>Hexapoda</taxon>
        <taxon>Insecta</taxon>
        <taxon>Pterygota</taxon>
        <taxon>Neoptera</taxon>
        <taxon>Endopterygota</taxon>
        <taxon>Diptera</taxon>
        <taxon>Nematocera</taxon>
        <taxon>Culicoidea</taxon>
        <taxon>Culicidae</taxon>
        <taxon>Anophelinae</taxon>
        <taxon>Anopheles</taxon>
    </lineage>
</organism>
<sequence length="72" mass="7586">MTVAAQGTTLFRQLTVIIATTSTIVRAETAGTGSATRHAIITTCSCTTSPTITPETVEKVLLQLRGRQPVGR</sequence>
<reference evidence="1" key="1">
    <citation type="submission" date="2018-01" db="EMBL/GenBank/DDBJ databases">
        <title>An insight into the sialome of Amazonian anophelines.</title>
        <authorList>
            <person name="Ribeiro J.M."/>
            <person name="Scarpassa V."/>
            <person name="Calvo E."/>
        </authorList>
    </citation>
    <scope>NUCLEOTIDE SEQUENCE</scope>
    <source>
        <tissue evidence="1">Salivary glands</tissue>
    </source>
</reference>
<name>A0A2M4CE84_9DIPT</name>
<evidence type="ECO:0000313" key="1">
    <source>
        <dbReference type="EMBL" id="MBW63481.1"/>
    </source>
</evidence>
<dbReference type="EMBL" id="GGFJ01014340">
    <property type="protein sequence ID" value="MBW63481.1"/>
    <property type="molecule type" value="Transcribed_RNA"/>
</dbReference>
<proteinExistence type="predicted"/>
<accession>A0A2M4CE84</accession>
<dbReference type="AlphaFoldDB" id="A0A2M4CE84"/>